<keyword evidence="1" id="KW-0472">Membrane</keyword>
<dbReference type="EMBL" id="CVVU01000248">
    <property type="protein sequence ID" value="CRP86085.1"/>
    <property type="molecule type" value="Genomic_DNA"/>
</dbReference>
<dbReference type="Proteomes" id="UP000045039">
    <property type="component" value="Unassembled WGS sequence"/>
</dbReference>
<evidence type="ECO:0000256" key="1">
    <source>
        <dbReference type="SAM" id="Phobius"/>
    </source>
</evidence>
<dbReference type="RefSeq" id="WP_033947358.1">
    <property type="nucleotide sequence ID" value="NZ_CVVU01000248.1"/>
</dbReference>
<organism evidence="2 3">
    <name type="scientific">Pseudomonas aeruginosa</name>
    <dbReference type="NCBI Taxonomy" id="287"/>
    <lineage>
        <taxon>Bacteria</taxon>
        <taxon>Pseudomonadati</taxon>
        <taxon>Pseudomonadota</taxon>
        <taxon>Gammaproteobacteria</taxon>
        <taxon>Pseudomonadales</taxon>
        <taxon>Pseudomonadaceae</taxon>
        <taxon>Pseudomonas</taxon>
    </lineage>
</organism>
<reference evidence="3" key="1">
    <citation type="submission" date="2015-06" db="EMBL/GenBank/DDBJ databases">
        <authorList>
            <person name="Radhakrishnan Rajesh"/>
            <person name="Underwood Anthony"/>
            <person name="Al-Shahib Ali"/>
        </authorList>
    </citation>
    <scope>NUCLEOTIDE SEQUENCE [LARGE SCALE GENOMIC DNA]</scope>
    <source>
        <strain evidence="3">P19_London_7_VIM_2_05_10</strain>
    </source>
</reference>
<evidence type="ECO:0000313" key="3">
    <source>
        <dbReference type="Proteomes" id="UP000045039"/>
    </source>
</evidence>
<protein>
    <submittedName>
        <fullName evidence="2">Uncharacterized protein</fullName>
    </submittedName>
</protein>
<accession>A0A9P1R8X3</accession>
<dbReference type="AlphaFoldDB" id="A0A9P1R8X3"/>
<comment type="caution">
    <text evidence="2">The sequence shown here is derived from an EMBL/GenBank/DDBJ whole genome shotgun (WGS) entry which is preliminary data.</text>
</comment>
<feature type="transmembrane region" description="Helical" evidence="1">
    <location>
        <begin position="36"/>
        <end position="58"/>
    </location>
</feature>
<sequence length="80" mass="8689">MANKLQPLAELGAVEGAKLIPPATGFMIYGVTLQTWALLIPVLYYLVLLVDLVGRRWVVPLIKMLRARGKPAEGESDDAG</sequence>
<keyword evidence="1" id="KW-1133">Transmembrane helix</keyword>
<proteinExistence type="predicted"/>
<name>A0A9P1R8X3_PSEAI</name>
<evidence type="ECO:0000313" key="2">
    <source>
        <dbReference type="EMBL" id="CRP86085.1"/>
    </source>
</evidence>
<gene>
    <name evidence="2" type="ORF">PAERUG_P19_London_7_VIM_2_05_10_05797</name>
</gene>
<keyword evidence="1" id="KW-0812">Transmembrane</keyword>